<dbReference type="GO" id="GO:0016020">
    <property type="term" value="C:membrane"/>
    <property type="evidence" value="ECO:0007669"/>
    <property type="project" value="InterPro"/>
</dbReference>
<sequence>MAGASDARTPCAAAEGQGGVCRRVLRRLSRRGSASARSGDAAEMTPSSADVAAPAAERQRSADADAGEEAPPYSARYEIHYFFGKGIALGLSSLLNWGIPPLVAMIFAGHTANSAQLQASLGYGRVWYNCTVLMPCVGMMGYCSNVFPGCIGAGRADRIPRYLQRGIALSLLNMIPLFVLQIFSDHIMHAMGVPPVNAHDVGVYCRIMVLTAIMTILDGNIESAFVNLGYARSATLNSFVCGIGIDIGGTFLLIYKWDMGVEGAALAQLGVGVARVTVWGALAVYYGLVRKLFVAPAGSEKLFPRKEVKVFLSLAAPQILSNFAGWAIFEFQLMALANIAGITQDALAAGAVWVQIESSLAAAQDGWIRTTSMRSLVLLGKQDPGARKAFRLFTLLASAVIAVSNVFLFIFQDGLCKMVSNDEAVREWLGKIVWVLTIHTQTRILSINASFLFIPLGKGIFGTCVTFVCFYLIGSPISAAVGLTDWFTTSVATKMIACVGTTSIAQIALSLFGFEYMRQLDWLSAGAIINQRANNDKQDLAAALMDVEQQPMELFGPARTVATYPTEGSTIVEN</sequence>
<gene>
    <name evidence="4" type="ORF">PGLA2088_LOCUS4110</name>
</gene>
<dbReference type="AlphaFoldDB" id="A0A813I1Y3"/>
<keyword evidence="3" id="KW-0472">Membrane</keyword>
<dbReference type="GO" id="GO:0015297">
    <property type="term" value="F:antiporter activity"/>
    <property type="evidence" value="ECO:0007669"/>
    <property type="project" value="InterPro"/>
</dbReference>
<feature type="region of interest" description="Disordered" evidence="2">
    <location>
        <begin position="30"/>
        <end position="69"/>
    </location>
</feature>
<evidence type="ECO:0008006" key="6">
    <source>
        <dbReference type="Google" id="ProtNLM"/>
    </source>
</evidence>
<feature type="transmembrane region" description="Helical" evidence="3">
    <location>
        <begin position="267"/>
        <end position="289"/>
    </location>
</feature>
<evidence type="ECO:0000313" key="5">
    <source>
        <dbReference type="Proteomes" id="UP000626109"/>
    </source>
</evidence>
<feature type="compositionally biased region" description="Low complexity" evidence="2">
    <location>
        <begin position="31"/>
        <end position="42"/>
    </location>
</feature>
<feature type="transmembrane region" description="Helical" evidence="3">
    <location>
        <begin position="389"/>
        <end position="411"/>
    </location>
</feature>
<accession>A0A813I1Y3</accession>
<feature type="transmembrane region" description="Helical" evidence="3">
    <location>
        <begin position="86"/>
        <end position="106"/>
    </location>
</feature>
<feature type="transmembrane region" description="Helical" evidence="3">
    <location>
        <begin position="203"/>
        <end position="221"/>
    </location>
</feature>
<comment type="caution">
    <text evidence="4">The sequence shown here is derived from an EMBL/GenBank/DDBJ whole genome shotgun (WGS) entry which is preliminary data.</text>
</comment>
<comment type="similarity">
    <text evidence="1">Belongs to the multi antimicrobial extrusion (MATE) (TC 2.A.66.1) family.</text>
</comment>
<dbReference type="Pfam" id="PF01554">
    <property type="entry name" value="MatE"/>
    <property type="match status" value="1"/>
</dbReference>
<reference evidence="4" key="1">
    <citation type="submission" date="2021-02" db="EMBL/GenBank/DDBJ databases">
        <authorList>
            <person name="Dougan E. K."/>
            <person name="Rhodes N."/>
            <person name="Thang M."/>
            <person name="Chan C."/>
        </authorList>
    </citation>
    <scope>NUCLEOTIDE SEQUENCE</scope>
</reference>
<feature type="transmembrane region" description="Helical" evidence="3">
    <location>
        <begin position="162"/>
        <end position="183"/>
    </location>
</feature>
<dbReference type="Proteomes" id="UP000626109">
    <property type="component" value="Unassembled WGS sequence"/>
</dbReference>
<dbReference type="InterPro" id="IPR002528">
    <property type="entry name" value="MATE_fam"/>
</dbReference>
<name>A0A813I1Y3_POLGL</name>
<evidence type="ECO:0000256" key="1">
    <source>
        <dbReference type="ARBA" id="ARBA00010199"/>
    </source>
</evidence>
<proteinExistence type="inferred from homology"/>
<protein>
    <recommendedName>
        <fullName evidence="6">Protein DETOXIFICATION</fullName>
    </recommendedName>
</protein>
<keyword evidence="3" id="KW-1133">Transmembrane helix</keyword>
<feature type="transmembrane region" description="Helical" evidence="3">
    <location>
        <begin position="233"/>
        <end position="255"/>
    </location>
</feature>
<evidence type="ECO:0000313" key="4">
    <source>
        <dbReference type="EMBL" id="CAE8645670.1"/>
    </source>
</evidence>
<evidence type="ECO:0000256" key="3">
    <source>
        <dbReference type="SAM" id="Phobius"/>
    </source>
</evidence>
<evidence type="ECO:0000256" key="2">
    <source>
        <dbReference type="SAM" id="MobiDB-lite"/>
    </source>
</evidence>
<dbReference type="EMBL" id="CAJNNW010003700">
    <property type="protein sequence ID" value="CAE8645670.1"/>
    <property type="molecule type" value="Genomic_DNA"/>
</dbReference>
<feature type="transmembrane region" description="Helical" evidence="3">
    <location>
        <begin position="310"/>
        <end position="329"/>
    </location>
</feature>
<organism evidence="4 5">
    <name type="scientific">Polarella glacialis</name>
    <name type="common">Dinoflagellate</name>
    <dbReference type="NCBI Taxonomy" id="89957"/>
    <lineage>
        <taxon>Eukaryota</taxon>
        <taxon>Sar</taxon>
        <taxon>Alveolata</taxon>
        <taxon>Dinophyceae</taxon>
        <taxon>Suessiales</taxon>
        <taxon>Suessiaceae</taxon>
        <taxon>Polarella</taxon>
    </lineage>
</organism>
<dbReference type="PANTHER" id="PTHR11206">
    <property type="entry name" value="MULTIDRUG RESISTANCE PROTEIN"/>
    <property type="match status" value="1"/>
</dbReference>
<dbReference type="GO" id="GO:0042910">
    <property type="term" value="F:xenobiotic transmembrane transporter activity"/>
    <property type="evidence" value="ECO:0007669"/>
    <property type="project" value="InterPro"/>
</dbReference>
<feature type="transmembrane region" description="Helical" evidence="3">
    <location>
        <begin position="126"/>
        <end position="150"/>
    </location>
</feature>
<keyword evidence="3" id="KW-0812">Transmembrane</keyword>
<feature type="transmembrane region" description="Helical" evidence="3">
    <location>
        <begin position="495"/>
        <end position="514"/>
    </location>
</feature>
<feature type="transmembrane region" description="Helical" evidence="3">
    <location>
        <begin position="460"/>
        <end position="483"/>
    </location>
</feature>